<dbReference type="GeneID" id="63747808"/>
<name>A0A1L9RIK3_ASPWE</name>
<dbReference type="PANTHER" id="PTHR24171:SF10">
    <property type="entry name" value="ANKYRIN REPEAT DOMAIN-CONTAINING PROTEIN 29-LIKE"/>
    <property type="match status" value="1"/>
</dbReference>
<protein>
    <submittedName>
        <fullName evidence="4">Uncharacterized protein</fullName>
    </submittedName>
</protein>
<dbReference type="InterPro" id="IPR002110">
    <property type="entry name" value="Ankyrin_rpt"/>
</dbReference>
<evidence type="ECO:0000256" key="3">
    <source>
        <dbReference type="PROSITE-ProRule" id="PRU00023"/>
    </source>
</evidence>
<organism evidence="4 5">
    <name type="scientific">Aspergillus wentii DTO 134E9</name>
    <dbReference type="NCBI Taxonomy" id="1073089"/>
    <lineage>
        <taxon>Eukaryota</taxon>
        <taxon>Fungi</taxon>
        <taxon>Dikarya</taxon>
        <taxon>Ascomycota</taxon>
        <taxon>Pezizomycotina</taxon>
        <taxon>Eurotiomycetes</taxon>
        <taxon>Eurotiomycetidae</taxon>
        <taxon>Eurotiales</taxon>
        <taxon>Aspergillaceae</taxon>
        <taxon>Aspergillus</taxon>
        <taxon>Aspergillus subgen. Cremei</taxon>
    </lineage>
</organism>
<evidence type="ECO:0000256" key="1">
    <source>
        <dbReference type="ARBA" id="ARBA00022737"/>
    </source>
</evidence>
<gene>
    <name evidence="4" type="ORF">ASPWEDRAFT_182899</name>
</gene>
<evidence type="ECO:0000313" key="5">
    <source>
        <dbReference type="Proteomes" id="UP000184383"/>
    </source>
</evidence>
<dbReference type="PANTHER" id="PTHR24171">
    <property type="entry name" value="ANKYRIN REPEAT DOMAIN-CONTAINING PROTEIN 39-RELATED"/>
    <property type="match status" value="1"/>
</dbReference>
<evidence type="ECO:0000313" key="4">
    <source>
        <dbReference type="EMBL" id="OJJ34759.1"/>
    </source>
</evidence>
<dbReference type="RefSeq" id="XP_040688435.1">
    <property type="nucleotide sequence ID" value="XM_040831960.1"/>
</dbReference>
<sequence>MASSQLQQEAKEAAFQGDVATLQRCFENGLSAMDKKVYLNALQNGDVKTFQVILDAGGDINFTMGYSGSPLISALRHKHQNLLEFLFSRGVDPNMGTYGQRLPPPQRGRAYGADVNEIPFLHVVAFVDYHREGTPLHWAIAGGHAEAVELLLEHHTDLNMVDVEGVSASDRLSEFRNSLGL</sequence>
<dbReference type="STRING" id="1073089.A0A1L9RIK3"/>
<evidence type="ECO:0000256" key="2">
    <source>
        <dbReference type="ARBA" id="ARBA00023043"/>
    </source>
</evidence>
<dbReference type="SMART" id="SM00248">
    <property type="entry name" value="ANK"/>
    <property type="match status" value="3"/>
</dbReference>
<reference evidence="5" key="1">
    <citation type="journal article" date="2017" name="Genome Biol.">
        <title>Comparative genomics reveals high biological diversity and specific adaptations in the industrially and medically important fungal genus Aspergillus.</title>
        <authorList>
            <person name="de Vries R.P."/>
            <person name="Riley R."/>
            <person name="Wiebenga A."/>
            <person name="Aguilar-Osorio G."/>
            <person name="Amillis S."/>
            <person name="Uchima C.A."/>
            <person name="Anderluh G."/>
            <person name="Asadollahi M."/>
            <person name="Askin M."/>
            <person name="Barry K."/>
            <person name="Battaglia E."/>
            <person name="Bayram O."/>
            <person name="Benocci T."/>
            <person name="Braus-Stromeyer S.A."/>
            <person name="Caldana C."/>
            <person name="Canovas D."/>
            <person name="Cerqueira G.C."/>
            <person name="Chen F."/>
            <person name="Chen W."/>
            <person name="Choi C."/>
            <person name="Clum A."/>
            <person name="Dos Santos R.A."/>
            <person name="Damasio A.R."/>
            <person name="Diallinas G."/>
            <person name="Emri T."/>
            <person name="Fekete E."/>
            <person name="Flipphi M."/>
            <person name="Freyberg S."/>
            <person name="Gallo A."/>
            <person name="Gournas C."/>
            <person name="Habgood R."/>
            <person name="Hainaut M."/>
            <person name="Harispe M.L."/>
            <person name="Henrissat B."/>
            <person name="Hilden K.S."/>
            <person name="Hope R."/>
            <person name="Hossain A."/>
            <person name="Karabika E."/>
            <person name="Karaffa L."/>
            <person name="Karanyi Z."/>
            <person name="Krasevec N."/>
            <person name="Kuo A."/>
            <person name="Kusch H."/>
            <person name="LaButti K."/>
            <person name="Lagendijk E.L."/>
            <person name="Lapidus A."/>
            <person name="Levasseur A."/>
            <person name="Lindquist E."/>
            <person name="Lipzen A."/>
            <person name="Logrieco A.F."/>
            <person name="MacCabe A."/>
            <person name="Maekelae M.R."/>
            <person name="Malavazi I."/>
            <person name="Melin P."/>
            <person name="Meyer V."/>
            <person name="Mielnichuk N."/>
            <person name="Miskei M."/>
            <person name="Molnar A.P."/>
            <person name="Mule G."/>
            <person name="Ngan C.Y."/>
            <person name="Orejas M."/>
            <person name="Orosz E."/>
            <person name="Ouedraogo J.P."/>
            <person name="Overkamp K.M."/>
            <person name="Park H.-S."/>
            <person name="Perrone G."/>
            <person name="Piumi F."/>
            <person name="Punt P.J."/>
            <person name="Ram A.F."/>
            <person name="Ramon A."/>
            <person name="Rauscher S."/>
            <person name="Record E."/>
            <person name="Riano-Pachon D.M."/>
            <person name="Robert V."/>
            <person name="Roehrig J."/>
            <person name="Ruller R."/>
            <person name="Salamov A."/>
            <person name="Salih N.S."/>
            <person name="Samson R.A."/>
            <person name="Sandor E."/>
            <person name="Sanguinetti M."/>
            <person name="Schuetze T."/>
            <person name="Sepcic K."/>
            <person name="Shelest E."/>
            <person name="Sherlock G."/>
            <person name="Sophianopoulou V."/>
            <person name="Squina F.M."/>
            <person name="Sun H."/>
            <person name="Susca A."/>
            <person name="Todd R.B."/>
            <person name="Tsang A."/>
            <person name="Unkles S.E."/>
            <person name="van de Wiele N."/>
            <person name="van Rossen-Uffink D."/>
            <person name="Oliveira J.V."/>
            <person name="Vesth T.C."/>
            <person name="Visser J."/>
            <person name="Yu J.-H."/>
            <person name="Zhou M."/>
            <person name="Andersen M.R."/>
            <person name="Archer D.B."/>
            <person name="Baker S.E."/>
            <person name="Benoit I."/>
            <person name="Brakhage A.A."/>
            <person name="Braus G.H."/>
            <person name="Fischer R."/>
            <person name="Frisvad J.C."/>
            <person name="Goldman G.H."/>
            <person name="Houbraken J."/>
            <person name="Oakley B."/>
            <person name="Pocsi I."/>
            <person name="Scazzocchio C."/>
            <person name="Seiboth B."/>
            <person name="vanKuyk P.A."/>
            <person name="Wortman J."/>
            <person name="Dyer P.S."/>
            <person name="Grigoriev I.V."/>
        </authorList>
    </citation>
    <scope>NUCLEOTIDE SEQUENCE [LARGE SCALE GENOMIC DNA]</scope>
    <source>
        <strain evidence="5">DTO 134E9</strain>
    </source>
</reference>
<dbReference type="InterPro" id="IPR036770">
    <property type="entry name" value="Ankyrin_rpt-contain_sf"/>
</dbReference>
<dbReference type="PROSITE" id="PS50088">
    <property type="entry name" value="ANK_REPEAT"/>
    <property type="match status" value="1"/>
</dbReference>
<dbReference type="EMBL" id="KV878212">
    <property type="protein sequence ID" value="OJJ34759.1"/>
    <property type="molecule type" value="Genomic_DNA"/>
</dbReference>
<dbReference type="SUPFAM" id="SSF48403">
    <property type="entry name" value="Ankyrin repeat"/>
    <property type="match status" value="1"/>
</dbReference>
<proteinExistence type="predicted"/>
<feature type="repeat" description="ANK" evidence="3">
    <location>
        <begin position="131"/>
        <end position="163"/>
    </location>
</feature>
<dbReference type="Gene3D" id="1.25.40.20">
    <property type="entry name" value="Ankyrin repeat-containing domain"/>
    <property type="match status" value="2"/>
</dbReference>
<keyword evidence="1" id="KW-0677">Repeat</keyword>
<keyword evidence="2 3" id="KW-0040">ANK repeat</keyword>
<dbReference type="VEuPathDB" id="FungiDB:ASPWEDRAFT_182899"/>
<dbReference type="AlphaFoldDB" id="A0A1L9RIK3"/>
<keyword evidence="5" id="KW-1185">Reference proteome</keyword>
<dbReference type="OrthoDB" id="426293at2759"/>
<dbReference type="PROSITE" id="PS50297">
    <property type="entry name" value="ANK_REP_REGION"/>
    <property type="match status" value="1"/>
</dbReference>
<accession>A0A1L9RIK3</accession>
<dbReference type="Proteomes" id="UP000184383">
    <property type="component" value="Unassembled WGS sequence"/>
</dbReference>
<dbReference type="Pfam" id="PF00023">
    <property type="entry name" value="Ank"/>
    <property type="match status" value="1"/>
</dbReference>